<dbReference type="OrthoDB" id="440325at2759"/>
<dbReference type="VEuPathDB" id="FungiDB:MELLADRAFT_117133"/>
<keyword evidence="7" id="KW-1185">Reference proteome</keyword>
<dbReference type="GO" id="GO:0006081">
    <property type="term" value="P:aldehyde metabolic process"/>
    <property type="evidence" value="ECO:0007669"/>
    <property type="project" value="InterPro"/>
</dbReference>
<feature type="active site" evidence="3">
    <location>
        <position position="227"/>
    </location>
</feature>
<name>F4RTS9_MELLP</name>
<dbReference type="STRING" id="747676.F4RTS9"/>
<feature type="domain" description="Aldehyde dehydrogenase" evidence="5">
    <location>
        <begin position="20"/>
        <end position="474"/>
    </location>
</feature>
<sequence>MSLSSKAQDQLNSQFTSIDEIPKIHQELRKAFSNRITKTLEWRTHQLKQLGFLLQDNEQLIEEALAIDLGKPKTESHIGELVGTRHEVLYALNNVKSWMEPQSVKTDLAWLVTKPKTFHEPKGVVLIFGTWNYPISLSIIPLVGAIAGGNAVVLKLSEQAPAIANLLTKLIPQYLDNNHIRVVNGAADHCNALLDLKFDHIFFTGSTQVGRTVAKRAAEHMTPVTLELGGKSPAIVFDDADFPVIARRLIWGKGMNAGQTCVAPDYILVSKKSEAKLITSLKKAMQELYPLDSASGLSAKKIINASGKSGDGPDDLQYSKIVNQNQFNRLNNVLQETKGEFIPTDDTFQAGTKDSSDAQELKMPLTLVRNLTMEDPVMQNEIFGPIFPILTYDLQSESMAEILRPIADAEPLALYVFTQSSQNFELVRQHTKSGQIMCNDLLIQFAIPGLPFGGIGQSGSGNYHGYYSFLTFTYERSSANLPTWADFLFNARYPPYTPFKLKLFSAIMGPARIKGKSNPGLVPKSAEVGKRSWLPTLTPLSFSTLLLAGYYALSRRYGSDYLKIWMTRFIGAIKQSNR</sequence>
<evidence type="ECO:0000256" key="4">
    <source>
        <dbReference type="RuleBase" id="RU003345"/>
    </source>
</evidence>
<evidence type="ECO:0000313" key="6">
    <source>
        <dbReference type="EMBL" id="EGG04055.1"/>
    </source>
</evidence>
<dbReference type="Proteomes" id="UP000001072">
    <property type="component" value="Unassembled WGS sequence"/>
</dbReference>
<dbReference type="Gene3D" id="3.40.309.10">
    <property type="entry name" value="Aldehyde Dehydrogenase, Chain A, domain 2"/>
    <property type="match status" value="1"/>
</dbReference>
<evidence type="ECO:0000256" key="3">
    <source>
        <dbReference type="PROSITE-ProRule" id="PRU10007"/>
    </source>
</evidence>
<organism evidence="7">
    <name type="scientific">Melampsora larici-populina (strain 98AG31 / pathotype 3-4-7)</name>
    <name type="common">Poplar leaf rust fungus</name>
    <dbReference type="NCBI Taxonomy" id="747676"/>
    <lineage>
        <taxon>Eukaryota</taxon>
        <taxon>Fungi</taxon>
        <taxon>Dikarya</taxon>
        <taxon>Basidiomycota</taxon>
        <taxon>Pucciniomycotina</taxon>
        <taxon>Pucciniomycetes</taxon>
        <taxon>Pucciniales</taxon>
        <taxon>Melampsoraceae</taxon>
        <taxon>Melampsora</taxon>
    </lineage>
</organism>
<dbReference type="KEGG" id="mlr:MELLADRAFT_117133"/>
<dbReference type="eggNOG" id="KOG2456">
    <property type="taxonomic scope" value="Eukaryota"/>
</dbReference>
<evidence type="ECO:0000259" key="5">
    <source>
        <dbReference type="Pfam" id="PF00171"/>
    </source>
</evidence>
<reference evidence="7" key="1">
    <citation type="journal article" date="2011" name="Proc. Natl. Acad. Sci. U.S.A.">
        <title>Obligate biotrophy features unraveled by the genomic analysis of rust fungi.</title>
        <authorList>
            <person name="Duplessis S."/>
            <person name="Cuomo C.A."/>
            <person name="Lin Y.-C."/>
            <person name="Aerts A."/>
            <person name="Tisserant E."/>
            <person name="Veneault-Fourrey C."/>
            <person name="Joly D.L."/>
            <person name="Hacquard S."/>
            <person name="Amselem J."/>
            <person name="Cantarel B.L."/>
            <person name="Chiu R."/>
            <person name="Coutinho P.M."/>
            <person name="Feau N."/>
            <person name="Field M."/>
            <person name="Frey P."/>
            <person name="Gelhaye E."/>
            <person name="Goldberg J."/>
            <person name="Grabherr M.G."/>
            <person name="Kodira C.D."/>
            <person name="Kohler A."/>
            <person name="Kuees U."/>
            <person name="Lindquist E.A."/>
            <person name="Lucas S.M."/>
            <person name="Mago R."/>
            <person name="Mauceli E."/>
            <person name="Morin E."/>
            <person name="Murat C."/>
            <person name="Pangilinan J.L."/>
            <person name="Park R."/>
            <person name="Pearson M."/>
            <person name="Quesneville H."/>
            <person name="Rouhier N."/>
            <person name="Sakthikumar S."/>
            <person name="Salamov A.A."/>
            <person name="Schmutz J."/>
            <person name="Selles B."/>
            <person name="Shapiro H."/>
            <person name="Tanguay P."/>
            <person name="Tuskan G.A."/>
            <person name="Henrissat B."/>
            <person name="Van de Peer Y."/>
            <person name="Rouze P."/>
            <person name="Ellis J.G."/>
            <person name="Dodds P.N."/>
            <person name="Schein J.E."/>
            <person name="Zhong S."/>
            <person name="Hamelin R.C."/>
            <person name="Grigoriev I.V."/>
            <person name="Szabo L.J."/>
            <person name="Martin F."/>
        </authorList>
    </citation>
    <scope>NUCLEOTIDE SEQUENCE [LARGE SCALE GENOMIC DNA]</scope>
    <source>
        <strain evidence="7">98AG31 / pathotype 3-4-7</strain>
    </source>
</reference>
<dbReference type="GO" id="GO:0005737">
    <property type="term" value="C:cytoplasm"/>
    <property type="evidence" value="ECO:0007669"/>
    <property type="project" value="TreeGrafter"/>
</dbReference>
<dbReference type="AlphaFoldDB" id="F4RTS9"/>
<keyword evidence="2 4" id="KW-0560">Oxidoreductase</keyword>
<evidence type="ECO:0000256" key="1">
    <source>
        <dbReference type="ARBA" id="ARBA00009986"/>
    </source>
</evidence>
<protein>
    <recommendedName>
        <fullName evidence="5">Aldehyde dehydrogenase domain-containing protein</fullName>
    </recommendedName>
</protein>
<dbReference type="GeneID" id="18925955"/>
<dbReference type="GO" id="GO:0004029">
    <property type="term" value="F:aldehyde dehydrogenase (NAD+) activity"/>
    <property type="evidence" value="ECO:0007669"/>
    <property type="project" value="TreeGrafter"/>
</dbReference>
<evidence type="ECO:0000256" key="2">
    <source>
        <dbReference type="ARBA" id="ARBA00023002"/>
    </source>
</evidence>
<dbReference type="InterPro" id="IPR015590">
    <property type="entry name" value="Aldehyde_DH_dom"/>
</dbReference>
<dbReference type="Pfam" id="PF00171">
    <property type="entry name" value="Aldedh"/>
    <property type="match status" value="1"/>
</dbReference>
<dbReference type="SUPFAM" id="SSF53720">
    <property type="entry name" value="ALDH-like"/>
    <property type="match status" value="1"/>
</dbReference>
<dbReference type="RefSeq" id="XP_007412516.1">
    <property type="nucleotide sequence ID" value="XM_007412454.1"/>
</dbReference>
<evidence type="ECO:0000313" key="7">
    <source>
        <dbReference type="Proteomes" id="UP000001072"/>
    </source>
</evidence>
<dbReference type="PANTHER" id="PTHR43570">
    <property type="entry name" value="ALDEHYDE DEHYDROGENASE"/>
    <property type="match status" value="1"/>
</dbReference>
<dbReference type="InterPro" id="IPR029510">
    <property type="entry name" value="Ald_DH_CS_GLU"/>
</dbReference>
<dbReference type="Gene3D" id="3.40.605.10">
    <property type="entry name" value="Aldehyde Dehydrogenase, Chain A, domain 1"/>
    <property type="match status" value="1"/>
</dbReference>
<dbReference type="PANTHER" id="PTHR43570:SF16">
    <property type="entry name" value="ALDEHYDE DEHYDROGENASE TYPE III, ISOFORM Q"/>
    <property type="match status" value="1"/>
</dbReference>
<dbReference type="FunFam" id="3.40.605.10:FF:000004">
    <property type="entry name" value="Aldehyde dehydrogenase"/>
    <property type="match status" value="1"/>
</dbReference>
<dbReference type="InterPro" id="IPR012394">
    <property type="entry name" value="Aldehyde_DH_NAD(P)"/>
</dbReference>
<dbReference type="InterPro" id="IPR016163">
    <property type="entry name" value="Ald_DH_C"/>
</dbReference>
<dbReference type="EMBL" id="GL883120">
    <property type="protein sequence ID" value="EGG04055.1"/>
    <property type="molecule type" value="Genomic_DNA"/>
</dbReference>
<dbReference type="InParanoid" id="F4RTS9"/>
<comment type="similarity">
    <text evidence="1 4">Belongs to the aldehyde dehydrogenase family.</text>
</comment>
<dbReference type="InterPro" id="IPR016162">
    <property type="entry name" value="Ald_DH_N"/>
</dbReference>
<gene>
    <name evidence="6" type="ORF">MELLADRAFT_117133</name>
</gene>
<accession>F4RTS9</accession>
<dbReference type="CDD" id="cd07087">
    <property type="entry name" value="ALDH_F3-13-14_CALDH-like"/>
    <property type="match status" value="1"/>
</dbReference>
<proteinExistence type="inferred from homology"/>
<dbReference type="PROSITE" id="PS00687">
    <property type="entry name" value="ALDEHYDE_DEHYDR_GLU"/>
    <property type="match status" value="1"/>
</dbReference>
<dbReference type="HOGENOM" id="CLU_005391_3_1_1"/>
<dbReference type="InterPro" id="IPR016161">
    <property type="entry name" value="Ald_DH/histidinol_DH"/>
</dbReference>